<dbReference type="CDD" id="cd00567">
    <property type="entry name" value="ACAD"/>
    <property type="match status" value="1"/>
</dbReference>
<dbReference type="RefSeq" id="WP_106665879.1">
    <property type="nucleotide sequence ID" value="NZ_PGGM01000010.1"/>
</dbReference>
<feature type="domain" description="Acyl-CoA oxidase/dehydrogenase middle" evidence="3">
    <location>
        <begin position="122"/>
        <end position="211"/>
    </location>
</feature>
<feature type="domain" description="Acyl-CoA dehydrogenase/oxidase N-terminal" evidence="4">
    <location>
        <begin position="9"/>
        <end position="83"/>
    </location>
</feature>
<dbReference type="Gene3D" id="2.40.110.10">
    <property type="entry name" value="Butyryl-CoA Dehydrogenase, subunit A, domain 2"/>
    <property type="match status" value="1"/>
</dbReference>
<dbReference type="Pfam" id="PF08028">
    <property type="entry name" value="Acyl-CoA_dh_2"/>
    <property type="match status" value="1"/>
</dbReference>
<dbReference type="PIRSF" id="PIRSF016578">
    <property type="entry name" value="HsaA"/>
    <property type="match status" value="1"/>
</dbReference>
<dbReference type="SUPFAM" id="SSF56645">
    <property type="entry name" value="Acyl-CoA dehydrogenase NM domain-like"/>
    <property type="match status" value="1"/>
</dbReference>
<proteinExistence type="predicted"/>
<name>A0A2P7B6W9_9HYPH</name>
<dbReference type="PANTHER" id="PTHR43831">
    <property type="entry name" value="ISOBUTYRYL-COA DEHYDROGENASE"/>
    <property type="match status" value="1"/>
</dbReference>
<dbReference type="InterPro" id="IPR046373">
    <property type="entry name" value="Acyl-CoA_Oxase/DH_mid-dom_sf"/>
</dbReference>
<dbReference type="Pfam" id="PF02771">
    <property type="entry name" value="Acyl-CoA_dh_N"/>
    <property type="match status" value="1"/>
</dbReference>
<evidence type="ECO:0000259" key="4">
    <source>
        <dbReference type="Pfam" id="PF02771"/>
    </source>
</evidence>
<keyword evidence="1" id="KW-0285">Flavoprotein</keyword>
<dbReference type="InterPro" id="IPR006091">
    <property type="entry name" value="Acyl-CoA_Oxase/DH_mid-dom"/>
</dbReference>
<comment type="caution">
    <text evidence="6">The sequence shown here is derived from an EMBL/GenBank/DDBJ whole genome shotgun (WGS) entry which is preliminary data.</text>
</comment>
<keyword evidence="2" id="KW-0560">Oxidoreductase</keyword>
<accession>A0A2P7B6W9</accession>
<dbReference type="InterPro" id="IPR052547">
    <property type="entry name" value="Mito_Isobutyryl-CoADH"/>
</dbReference>
<dbReference type="InterPro" id="IPR013107">
    <property type="entry name" value="Acyl-CoA_DH_C"/>
</dbReference>
<dbReference type="EMBL" id="PGGM01000010">
    <property type="protein sequence ID" value="PSH62211.1"/>
    <property type="molecule type" value="Genomic_DNA"/>
</dbReference>
<evidence type="ECO:0000259" key="5">
    <source>
        <dbReference type="Pfam" id="PF08028"/>
    </source>
</evidence>
<dbReference type="GO" id="GO:0016627">
    <property type="term" value="F:oxidoreductase activity, acting on the CH-CH group of donors"/>
    <property type="evidence" value="ECO:0007669"/>
    <property type="project" value="InterPro"/>
</dbReference>
<dbReference type="InterPro" id="IPR036250">
    <property type="entry name" value="AcylCo_DH-like_C"/>
</dbReference>
<reference evidence="7" key="1">
    <citation type="submission" date="2017-11" db="EMBL/GenBank/DDBJ databases">
        <authorList>
            <person name="Kuznetsova I."/>
            <person name="Sazanova A."/>
            <person name="Chirak E."/>
            <person name="Safronova V."/>
            <person name="Willems A."/>
        </authorList>
    </citation>
    <scope>NUCLEOTIDE SEQUENCE [LARGE SCALE GENOMIC DNA]</scope>
    <source>
        <strain evidence="7">CCBAU 03422</strain>
    </source>
</reference>
<dbReference type="GO" id="GO:0050660">
    <property type="term" value="F:flavin adenine dinucleotide binding"/>
    <property type="evidence" value="ECO:0007669"/>
    <property type="project" value="InterPro"/>
</dbReference>
<keyword evidence="7" id="KW-1185">Reference proteome</keyword>
<dbReference type="InterPro" id="IPR013786">
    <property type="entry name" value="AcylCoA_DH/ox_N"/>
</dbReference>
<dbReference type="InterPro" id="IPR037069">
    <property type="entry name" value="AcylCoA_DH/ox_N_sf"/>
</dbReference>
<dbReference type="OrthoDB" id="2986495at2"/>
<sequence>MTRALTLGETARTVAAEFAETAARYDESGVFPHENFRKLQEYGLLALTSPVTYGGRGAGLADAATVIGEIAKGEPSTALILIMQYINLATLPGGRWPEHLVRRVLAHAAQHGALINALRVEPELGTPIRGGLPATTARRTDEGWSLSGRKIYSTGIAGLTWCIVWGRTDEENPRVGAFLVPANADGLRIEETWNPLGMRATASHDAILKDVHIPFDHAVDIRPLEEWKDREAGQSVWMAVLLGALYDGVARAARDWLVQFLHDRKPANLGAALATVPRIQQAVGEIEELLATNARLLRAAARSADAGEAPSSIESNLLKLTVTENAISAVEKALKLTGNHGISRNNPLERHYRNVLCGRIHSPQEDTVRIAAGRAALGI</sequence>
<evidence type="ECO:0000313" key="6">
    <source>
        <dbReference type="EMBL" id="PSH62211.1"/>
    </source>
</evidence>
<organism evidence="6 7">
    <name type="scientific">Phyllobacterium sophorae</name>
    <dbReference type="NCBI Taxonomy" id="1520277"/>
    <lineage>
        <taxon>Bacteria</taxon>
        <taxon>Pseudomonadati</taxon>
        <taxon>Pseudomonadota</taxon>
        <taxon>Alphaproteobacteria</taxon>
        <taxon>Hyphomicrobiales</taxon>
        <taxon>Phyllobacteriaceae</taxon>
        <taxon>Phyllobacterium</taxon>
    </lineage>
</organism>
<gene>
    <name evidence="6" type="ORF">CU103_20515</name>
</gene>
<protein>
    <submittedName>
        <fullName evidence="6">Acyl-CoA dehydrogenase</fullName>
    </submittedName>
</protein>
<dbReference type="AlphaFoldDB" id="A0A2P7B6W9"/>
<dbReference type="PANTHER" id="PTHR43831:SF1">
    <property type="entry name" value="ISOBUTYRYL-COA DEHYDROGENASE, MITOCHONDRIAL"/>
    <property type="match status" value="1"/>
</dbReference>
<evidence type="ECO:0000256" key="2">
    <source>
        <dbReference type="ARBA" id="ARBA00023002"/>
    </source>
</evidence>
<dbReference type="InterPro" id="IPR009100">
    <property type="entry name" value="AcylCoA_DH/oxidase_NM_dom_sf"/>
</dbReference>
<dbReference type="SUPFAM" id="SSF47203">
    <property type="entry name" value="Acyl-CoA dehydrogenase C-terminal domain-like"/>
    <property type="match status" value="1"/>
</dbReference>
<dbReference type="Gene3D" id="1.10.540.10">
    <property type="entry name" value="Acyl-CoA dehydrogenase/oxidase, N-terminal domain"/>
    <property type="match status" value="1"/>
</dbReference>
<dbReference type="Gene3D" id="1.20.140.10">
    <property type="entry name" value="Butyryl-CoA Dehydrogenase, subunit A, domain 3"/>
    <property type="match status" value="1"/>
</dbReference>
<dbReference type="Proteomes" id="UP000241764">
    <property type="component" value="Unassembled WGS sequence"/>
</dbReference>
<feature type="domain" description="Acyl-CoA dehydrogenase C-terminal" evidence="5">
    <location>
        <begin position="244"/>
        <end position="362"/>
    </location>
</feature>
<evidence type="ECO:0000256" key="1">
    <source>
        <dbReference type="ARBA" id="ARBA00022630"/>
    </source>
</evidence>
<dbReference type="Pfam" id="PF02770">
    <property type="entry name" value="Acyl-CoA_dh_M"/>
    <property type="match status" value="1"/>
</dbReference>
<evidence type="ECO:0000259" key="3">
    <source>
        <dbReference type="Pfam" id="PF02770"/>
    </source>
</evidence>
<evidence type="ECO:0000313" key="7">
    <source>
        <dbReference type="Proteomes" id="UP000241764"/>
    </source>
</evidence>